<evidence type="ECO:0000256" key="4">
    <source>
        <dbReference type="ARBA" id="ARBA00022840"/>
    </source>
</evidence>
<gene>
    <name evidence="6" type="ORF">TanjilG_10531</name>
</gene>
<dbReference type="STRING" id="3871.A0A1J7GD63"/>
<evidence type="ECO:0000259" key="5">
    <source>
        <dbReference type="Pfam" id="PF18052"/>
    </source>
</evidence>
<keyword evidence="7" id="KW-1185">Reference proteome</keyword>
<sequence>MAESSLSFIADSLITKIDSSHIYEASLDIGVYVHLQSFKESLLSMKACLQKVDLEKEQLYSAMLLLREIKHVLYDAENVLDEFEYERLRNEVVNADVNSITKVLNLVGCTKLENLPKGLRNLSSLRQLGITTKETVLPENDIANLKSLEILNIESCENLESLFIGIKLLTLRTLTVTKYCKNLEVLPEWLSTFSSLGSFGMANCPKLTFLPNDIHRLTALGYLRIEGCPKLCRKCQPQVGEYWPKISHINQIFIDEPEDLKEDAEEERLEVEQ</sequence>
<protein>
    <recommendedName>
        <fullName evidence="5">Disease resistance N-terminal domain-containing protein</fullName>
    </recommendedName>
</protein>
<evidence type="ECO:0000256" key="2">
    <source>
        <dbReference type="ARBA" id="ARBA00022741"/>
    </source>
</evidence>
<keyword evidence="4" id="KW-0067">ATP-binding</keyword>
<evidence type="ECO:0000313" key="6">
    <source>
        <dbReference type="EMBL" id="OIV92321.1"/>
    </source>
</evidence>
<dbReference type="AlphaFoldDB" id="A0A1J7GD63"/>
<evidence type="ECO:0000256" key="3">
    <source>
        <dbReference type="ARBA" id="ARBA00022821"/>
    </source>
</evidence>
<dbReference type="Gene3D" id="3.80.10.10">
    <property type="entry name" value="Ribonuclease Inhibitor"/>
    <property type="match status" value="1"/>
</dbReference>
<dbReference type="SUPFAM" id="SSF52058">
    <property type="entry name" value="L domain-like"/>
    <property type="match status" value="1"/>
</dbReference>
<dbReference type="InterPro" id="IPR038005">
    <property type="entry name" value="RX-like_CC"/>
</dbReference>
<dbReference type="Pfam" id="PF18052">
    <property type="entry name" value="Rx_N"/>
    <property type="match status" value="1"/>
</dbReference>
<organism evidence="6 7">
    <name type="scientific">Lupinus angustifolius</name>
    <name type="common">Narrow-leaved blue lupine</name>
    <dbReference type="NCBI Taxonomy" id="3871"/>
    <lineage>
        <taxon>Eukaryota</taxon>
        <taxon>Viridiplantae</taxon>
        <taxon>Streptophyta</taxon>
        <taxon>Embryophyta</taxon>
        <taxon>Tracheophyta</taxon>
        <taxon>Spermatophyta</taxon>
        <taxon>Magnoliopsida</taxon>
        <taxon>eudicotyledons</taxon>
        <taxon>Gunneridae</taxon>
        <taxon>Pentapetalae</taxon>
        <taxon>rosids</taxon>
        <taxon>fabids</taxon>
        <taxon>Fabales</taxon>
        <taxon>Fabaceae</taxon>
        <taxon>Papilionoideae</taxon>
        <taxon>50 kb inversion clade</taxon>
        <taxon>genistoids sensu lato</taxon>
        <taxon>core genistoids</taxon>
        <taxon>Genisteae</taxon>
        <taxon>Lupinus</taxon>
    </lineage>
</organism>
<reference evidence="6 7" key="1">
    <citation type="journal article" date="2017" name="Plant Biotechnol. J.">
        <title>A comprehensive draft genome sequence for lupin (Lupinus angustifolius), an emerging health food: insights into plant-microbe interactions and legume evolution.</title>
        <authorList>
            <person name="Hane J.K."/>
            <person name="Ming Y."/>
            <person name="Kamphuis L.G."/>
            <person name="Nelson M.N."/>
            <person name="Garg G."/>
            <person name="Atkins C.A."/>
            <person name="Bayer P.E."/>
            <person name="Bravo A."/>
            <person name="Bringans S."/>
            <person name="Cannon S."/>
            <person name="Edwards D."/>
            <person name="Foley R."/>
            <person name="Gao L.L."/>
            <person name="Harrison M.J."/>
            <person name="Huang W."/>
            <person name="Hurgobin B."/>
            <person name="Li S."/>
            <person name="Liu C.W."/>
            <person name="McGrath A."/>
            <person name="Morahan G."/>
            <person name="Murray J."/>
            <person name="Weller J."/>
            <person name="Jian J."/>
            <person name="Singh K.B."/>
        </authorList>
    </citation>
    <scope>NUCLEOTIDE SEQUENCE [LARGE SCALE GENOMIC DNA]</scope>
    <source>
        <strain evidence="7">cv. Tanjil</strain>
        <tissue evidence="6">Whole plant</tissue>
    </source>
</reference>
<dbReference type="PANTHER" id="PTHR36766">
    <property type="entry name" value="PLANT BROAD-SPECTRUM MILDEW RESISTANCE PROTEIN RPW8"/>
    <property type="match status" value="1"/>
</dbReference>
<name>A0A1J7GD63_LUPAN</name>
<dbReference type="Gramene" id="OIV92321">
    <property type="protein sequence ID" value="OIV92321"/>
    <property type="gene ID" value="TanjilG_10531"/>
</dbReference>
<dbReference type="OMA" id="DVEYLAC"/>
<dbReference type="GO" id="GO:0006952">
    <property type="term" value="P:defense response"/>
    <property type="evidence" value="ECO:0007669"/>
    <property type="project" value="UniProtKB-KW"/>
</dbReference>
<accession>A0A1J7GD63</accession>
<feature type="domain" description="Disease resistance N-terminal" evidence="5">
    <location>
        <begin position="11"/>
        <end position="91"/>
    </location>
</feature>
<dbReference type="PANTHER" id="PTHR36766:SF70">
    <property type="entry name" value="DISEASE RESISTANCE PROTEIN RGA4"/>
    <property type="match status" value="1"/>
</dbReference>
<keyword evidence="2" id="KW-0547">Nucleotide-binding</keyword>
<evidence type="ECO:0000313" key="7">
    <source>
        <dbReference type="Proteomes" id="UP000188354"/>
    </source>
</evidence>
<dbReference type="Proteomes" id="UP000188354">
    <property type="component" value="Chromosome LG19"/>
</dbReference>
<dbReference type="InterPro" id="IPR032675">
    <property type="entry name" value="LRR_dom_sf"/>
</dbReference>
<dbReference type="EMBL" id="CM007379">
    <property type="protein sequence ID" value="OIV92321.1"/>
    <property type="molecule type" value="Genomic_DNA"/>
</dbReference>
<keyword evidence="1" id="KW-0677">Repeat</keyword>
<keyword evidence="3" id="KW-0611">Plant defense</keyword>
<proteinExistence type="predicted"/>
<dbReference type="InterPro" id="IPR041118">
    <property type="entry name" value="Rx_N"/>
</dbReference>
<dbReference type="CDD" id="cd14798">
    <property type="entry name" value="RX-CC_like"/>
    <property type="match status" value="1"/>
</dbReference>
<dbReference type="GO" id="GO:0005524">
    <property type="term" value="F:ATP binding"/>
    <property type="evidence" value="ECO:0007669"/>
    <property type="project" value="UniProtKB-KW"/>
</dbReference>
<evidence type="ECO:0000256" key="1">
    <source>
        <dbReference type="ARBA" id="ARBA00022737"/>
    </source>
</evidence>